<keyword evidence="3" id="KW-1185">Reference proteome</keyword>
<evidence type="ECO:0000259" key="1">
    <source>
        <dbReference type="Pfam" id="PF01248"/>
    </source>
</evidence>
<dbReference type="RefSeq" id="WP_407882390.1">
    <property type="nucleotide sequence ID" value="NZ_BQXO01000001.1"/>
</dbReference>
<accession>A0ABQ5JNL3</accession>
<sequence length="102" mass="11086">MTPTQQLMNLLGLAQRAGKLVSGEPMVLAAIKAQQLDLLWLANDMGASSLKKLSDKASYYEIPFSMAFTEAQLSQATGRQRVAIGIDDAGFAKKMRELLAQI</sequence>
<comment type="caution">
    <text evidence="2">The sequence shown here is derived from an EMBL/GenBank/DDBJ whole genome shotgun (WGS) entry which is preliminary data.</text>
</comment>
<feature type="domain" description="Ribosomal protein eL8/eL30/eS12/Gadd45" evidence="1">
    <location>
        <begin position="6"/>
        <end position="94"/>
    </location>
</feature>
<dbReference type="Proteomes" id="UP001628078">
    <property type="component" value="Unassembled WGS sequence"/>
</dbReference>
<dbReference type="EMBL" id="BQXO01000001">
    <property type="protein sequence ID" value="GKT05134.1"/>
    <property type="molecule type" value="Genomic_DNA"/>
</dbReference>
<dbReference type="SUPFAM" id="SSF55315">
    <property type="entry name" value="L30e-like"/>
    <property type="match status" value="1"/>
</dbReference>
<organism evidence="2 3">
    <name type="scientific">Furfurilactobacillus curtus</name>
    <dbReference type="NCBI Taxonomy" id="1746200"/>
    <lineage>
        <taxon>Bacteria</taxon>
        <taxon>Bacillati</taxon>
        <taxon>Bacillota</taxon>
        <taxon>Bacilli</taxon>
        <taxon>Lactobacillales</taxon>
        <taxon>Lactobacillaceae</taxon>
        <taxon>Furfurilactobacillus</taxon>
    </lineage>
</organism>
<proteinExistence type="predicted"/>
<dbReference type="InterPro" id="IPR004038">
    <property type="entry name" value="Ribosomal_eL8/eL30/eS12/Gad45"/>
</dbReference>
<evidence type="ECO:0000313" key="3">
    <source>
        <dbReference type="Proteomes" id="UP001628078"/>
    </source>
</evidence>
<reference evidence="2 3" key="1">
    <citation type="submission" date="2022-03" db="EMBL/GenBank/DDBJ databases">
        <title>Draft genome sequence of Furfurilactobacillus curtus JCM 31185.</title>
        <authorList>
            <person name="Suzuki S."/>
            <person name="Endo A."/>
            <person name="Kajikawa A."/>
        </authorList>
    </citation>
    <scope>NUCLEOTIDE SEQUENCE [LARGE SCALE GENOMIC DNA]</scope>
    <source>
        <strain evidence="2 3">JCM 31185</strain>
    </source>
</reference>
<dbReference type="InterPro" id="IPR029064">
    <property type="entry name" value="Ribosomal_eL30-like_sf"/>
</dbReference>
<gene>
    <name evidence="2" type="ORF">JCM31185_04230</name>
</gene>
<dbReference type="Pfam" id="PF01248">
    <property type="entry name" value="Ribosomal_L7Ae"/>
    <property type="match status" value="1"/>
</dbReference>
<protein>
    <recommendedName>
        <fullName evidence="1">Ribosomal protein eL8/eL30/eS12/Gadd45 domain-containing protein</fullName>
    </recommendedName>
</protein>
<name>A0ABQ5JNL3_9LACO</name>
<evidence type="ECO:0000313" key="2">
    <source>
        <dbReference type="EMBL" id="GKT05134.1"/>
    </source>
</evidence>
<dbReference type="Gene3D" id="3.30.1330.30">
    <property type="match status" value="1"/>
</dbReference>
<dbReference type="NCBIfam" id="NF005585">
    <property type="entry name" value="PRK07283.1"/>
    <property type="match status" value="1"/>
</dbReference>